<reference evidence="1" key="1">
    <citation type="submission" date="2018-02" db="EMBL/GenBank/DDBJ databases">
        <title>Rhizophora mucronata_Transcriptome.</title>
        <authorList>
            <person name="Meera S.P."/>
            <person name="Sreeshan A."/>
            <person name="Augustine A."/>
        </authorList>
    </citation>
    <scope>NUCLEOTIDE SEQUENCE</scope>
    <source>
        <tissue evidence="1">Leaf</tissue>
    </source>
</reference>
<proteinExistence type="predicted"/>
<dbReference type="EMBL" id="GGEC01066187">
    <property type="protein sequence ID" value="MBX46671.1"/>
    <property type="molecule type" value="Transcribed_RNA"/>
</dbReference>
<evidence type="ECO:0000313" key="1">
    <source>
        <dbReference type="EMBL" id="MBX46671.1"/>
    </source>
</evidence>
<name>A0A2P2NWF8_RHIMU</name>
<protein>
    <submittedName>
        <fullName evidence="1">Uncharacterized protein</fullName>
    </submittedName>
</protein>
<accession>A0A2P2NWF8</accession>
<sequence>MYFCLDDWSLVLQTITNHVISKATCPKIYDKRHLYFDTYQST</sequence>
<organism evidence="1">
    <name type="scientific">Rhizophora mucronata</name>
    <name type="common">Asiatic mangrove</name>
    <dbReference type="NCBI Taxonomy" id="61149"/>
    <lineage>
        <taxon>Eukaryota</taxon>
        <taxon>Viridiplantae</taxon>
        <taxon>Streptophyta</taxon>
        <taxon>Embryophyta</taxon>
        <taxon>Tracheophyta</taxon>
        <taxon>Spermatophyta</taxon>
        <taxon>Magnoliopsida</taxon>
        <taxon>eudicotyledons</taxon>
        <taxon>Gunneridae</taxon>
        <taxon>Pentapetalae</taxon>
        <taxon>rosids</taxon>
        <taxon>fabids</taxon>
        <taxon>Malpighiales</taxon>
        <taxon>Rhizophoraceae</taxon>
        <taxon>Rhizophora</taxon>
    </lineage>
</organism>
<dbReference type="AlphaFoldDB" id="A0A2P2NWF8"/>